<evidence type="ECO:0000259" key="1">
    <source>
        <dbReference type="Pfam" id="PF24809"/>
    </source>
</evidence>
<keyword evidence="3" id="KW-1185">Reference proteome</keyword>
<proteinExistence type="predicted"/>
<protein>
    <recommendedName>
        <fullName evidence="1">DUF7708 domain-containing protein</fullName>
    </recommendedName>
</protein>
<feature type="domain" description="DUF7708" evidence="1">
    <location>
        <begin position="51"/>
        <end position="157"/>
    </location>
</feature>
<accession>A0A166G4D7</accession>
<dbReference type="EMBL" id="KV417582">
    <property type="protein sequence ID" value="KZP17459.1"/>
    <property type="molecule type" value="Genomic_DNA"/>
</dbReference>
<dbReference type="AlphaFoldDB" id="A0A166G4D7"/>
<name>A0A166G4D7_9AGAM</name>
<evidence type="ECO:0000313" key="3">
    <source>
        <dbReference type="Proteomes" id="UP000076532"/>
    </source>
</evidence>
<dbReference type="OrthoDB" id="443402at2759"/>
<gene>
    <name evidence="2" type="ORF">FIBSPDRAFT_26294</name>
</gene>
<sequence>MRDAGQLSSADYDLITSTKPNEVLLPVEAAHARSLETHLGASRIRESVDPLLQRLERFGEAMDKVVELSPEFMGVNILGIVWGSIRLMMMIARDVSDAFGTVVEVLDIIRNSLPVLDVYIDLFSGSDIQLLKGPLVEIYTQLMLFGLQAVKLFNRSMLIYS</sequence>
<dbReference type="InterPro" id="IPR056125">
    <property type="entry name" value="DUF7708"/>
</dbReference>
<dbReference type="Proteomes" id="UP000076532">
    <property type="component" value="Unassembled WGS sequence"/>
</dbReference>
<reference evidence="2 3" key="1">
    <citation type="journal article" date="2016" name="Mol. Biol. Evol.">
        <title>Comparative Genomics of Early-Diverging Mushroom-Forming Fungi Provides Insights into the Origins of Lignocellulose Decay Capabilities.</title>
        <authorList>
            <person name="Nagy L.G."/>
            <person name="Riley R."/>
            <person name="Tritt A."/>
            <person name="Adam C."/>
            <person name="Daum C."/>
            <person name="Floudas D."/>
            <person name="Sun H."/>
            <person name="Yadav J.S."/>
            <person name="Pangilinan J."/>
            <person name="Larsson K.H."/>
            <person name="Matsuura K."/>
            <person name="Barry K."/>
            <person name="Labutti K."/>
            <person name="Kuo R."/>
            <person name="Ohm R.A."/>
            <person name="Bhattacharya S.S."/>
            <person name="Shirouzu T."/>
            <person name="Yoshinaga Y."/>
            <person name="Martin F.M."/>
            <person name="Grigoriev I.V."/>
            <person name="Hibbett D.S."/>
        </authorList>
    </citation>
    <scope>NUCLEOTIDE SEQUENCE [LARGE SCALE GENOMIC DNA]</scope>
    <source>
        <strain evidence="2 3">CBS 109695</strain>
    </source>
</reference>
<dbReference type="Pfam" id="PF24809">
    <property type="entry name" value="DUF7708"/>
    <property type="match status" value="1"/>
</dbReference>
<evidence type="ECO:0000313" key="2">
    <source>
        <dbReference type="EMBL" id="KZP17459.1"/>
    </source>
</evidence>
<organism evidence="2 3">
    <name type="scientific">Athelia psychrophila</name>
    <dbReference type="NCBI Taxonomy" id="1759441"/>
    <lineage>
        <taxon>Eukaryota</taxon>
        <taxon>Fungi</taxon>
        <taxon>Dikarya</taxon>
        <taxon>Basidiomycota</taxon>
        <taxon>Agaricomycotina</taxon>
        <taxon>Agaricomycetes</taxon>
        <taxon>Agaricomycetidae</taxon>
        <taxon>Atheliales</taxon>
        <taxon>Atheliaceae</taxon>
        <taxon>Athelia</taxon>
    </lineage>
</organism>